<feature type="chain" id="PRO_5030526913" description="Peptidase M28 domain-containing protein" evidence="2">
    <location>
        <begin position="39"/>
        <end position="750"/>
    </location>
</feature>
<feature type="signal peptide" evidence="2">
    <location>
        <begin position="1"/>
        <end position="38"/>
    </location>
</feature>
<dbReference type="EMBL" id="JACHBX010000002">
    <property type="protein sequence ID" value="MBB6134124.1"/>
    <property type="molecule type" value="Genomic_DNA"/>
</dbReference>
<keyword evidence="1" id="KW-0812">Transmembrane</keyword>
<dbReference type="SUPFAM" id="SSF53187">
    <property type="entry name" value="Zn-dependent exopeptidases"/>
    <property type="match status" value="1"/>
</dbReference>
<organism evidence="4 5">
    <name type="scientific">Massilia aurea</name>
    <dbReference type="NCBI Taxonomy" id="373040"/>
    <lineage>
        <taxon>Bacteria</taxon>
        <taxon>Pseudomonadati</taxon>
        <taxon>Pseudomonadota</taxon>
        <taxon>Betaproteobacteria</taxon>
        <taxon>Burkholderiales</taxon>
        <taxon>Oxalobacteraceae</taxon>
        <taxon>Telluria group</taxon>
        <taxon>Massilia</taxon>
    </lineage>
</organism>
<dbReference type="InterPro" id="IPR007484">
    <property type="entry name" value="Peptidase_M28"/>
</dbReference>
<dbReference type="PANTHER" id="PTHR12147">
    <property type="entry name" value="METALLOPEPTIDASE M28 FAMILY MEMBER"/>
    <property type="match status" value="1"/>
</dbReference>
<dbReference type="Proteomes" id="UP000540787">
    <property type="component" value="Unassembled WGS sequence"/>
</dbReference>
<evidence type="ECO:0000313" key="5">
    <source>
        <dbReference type="Proteomes" id="UP000540787"/>
    </source>
</evidence>
<evidence type="ECO:0000256" key="2">
    <source>
        <dbReference type="SAM" id="SignalP"/>
    </source>
</evidence>
<feature type="transmembrane region" description="Helical" evidence="1">
    <location>
        <begin position="424"/>
        <end position="445"/>
    </location>
</feature>
<dbReference type="PANTHER" id="PTHR12147:SF26">
    <property type="entry name" value="PEPTIDASE M28 DOMAIN-CONTAINING PROTEIN"/>
    <property type="match status" value="1"/>
</dbReference>
<keyword evidence="1" id="KW-1133">Transmembrane helix</keyword>
<dbReference type="GO" id="GO:0008235">
    <property type="term" value="F:metalloexopeptidase activity"/>
    <property type="evidence" value="ECO:0007669"/>
    <property type="project" value="InterPro"/>
</dbReference>
<dbReference type="Pfam" id="PF04389">
    <property type="entry name" value="Peptidase_M28"/>
    <property type="match status" value="1"/>
</dbReference>
<dbReference type="RefSeq" id="WP_183554409.1">
    <property type="nucleotide sequence ID" value="NZ_JACHBX010000002.1"/>
</dbReference>
<feature type="transmembrane region" description="Helical" evidence="1">
    <location>
        <begin position="330"/>
        <end position="347"/>
    </location>
</feature>
<feature type="domain" description="Peptidase M28" evidence="3">
    <location>
        <begin position="122"/>
        <end position="248"/>
    </location>
</feature>
<protein>
    <recommendedName>
        <fullName evidence="3">Peptidase M28 domain-containing protein</fullName>
    </recommendedName>
</protein>
<gene>
    <name evidence="4" type="ORF">HD842_002266</name>
</gene>
<proteinExistence type="predicted"/>
<name>A0A7W9X0C1_9BURK</name>
<keyword evidence="1" id="KW-0472">Membrane</keyword>
<accession>A0A7W9X0C1</accession>
<feature type="transmembrane region" description="Helical" evidence="1">
    <location>
        <begin position="398"/>
        <end position="417"/>
    </location>
</feature>
<reference evidence="4 5" key="1">
    <citation type="submission" date="2020-08" db="EMBL/GenBank/DDBJ databases">
        <title>The Agave Microbiome: Exploring the role of microbial communities in plant adaptations to desert environments.</title>
        <authorList>
            <person name="Partida-Martinez L.P."/>
        </authorList>
    </citation>
    <scope>NUCLEOTIDE SEQUENCE [LARGE SCALE GENOMIC DNA]</scope>
    <source>
        <strain evidence="4 5">AT3.2</strain>
    </source>
</reference>
<sequence length="750" mass="78967">MDAVRAVAPALHITGFRHAFAGAAALAALAVLAWQALAPPDVPAPVASVASPAWAARANEHQRVLAANPRSIGGRDNANARTYLVTQLRAMGLAPVVQPATVRTSVTRLFGGIHHTIGIVHNVVATIPGSAPDAAQRPALLLATHYDSGAAPRDALPGAATASALLETARALRASPPANDIVLLFADGERVGMLGSRGFVEQHPLAGRIGMALRFDGAVDGPLHMLEARGAGAPGLAGWMQAAPELRGASANATLAWLLGDAPHIGPLTRLDAPVLLFGGGEPRAADTAPRQLGDAMLRLARAYGAAPLAPGAQAAHVYFSLPIIGPVHHAAWLVWVPALLSCLMLARAWRGQFGEDGVLDAAQGAFGVCFLLLVVRVGTWSWDHELAAAGLAGAHRLPLTVAVITAGVFVAGLYLLRRSVGTAATVLGALAWPTLVLLFAAVFLPTLAPLLAWPLVAALGAFTLLHTRWGERQGSGVRLLVLLAGLAPAASLLPPALRDAWILLAPGHMHVPPMLMALPMLCFASPLLMLRGMAAVAGALALALAACLALPDGAAAPHEQAAEPGNLEGLVYYKDMNSWRAYWLLPQQPLDDWRRDLFAGRAKPTVFVEVFGLRSAPQWYAVAPRDDAIAFPECFILRNHVGKVRLARFTVRSANRAPHIALAMQGARALRSRVDGVTLSTTESAWSLSLYGMQDRVLQIEIESEPNEIFAITVQEHIPGLPRHLMPAGAHDVAPQVGTTMSTDILRFY</sequence>
<keyword evidence="5" id="KW-1185">Reference proteome</keyword>
<dbReference type="GO" id="GO:0006508">
    <property type="term" value="P:proteolysis"/>
    <property type="evidence" value="ECO:0007669"/>
    <property type="project" value="InterPro"/>
</dbReference>
<feature type="transmembrane region" description="Helical" evidence="1">
    <location>
        <begin position="451"/>
        <end position="468"/>
    </location>
</feature>
<evidence type="ECO:0000256" key="1">
    <source>
        <dbReference type="SAM" id="Phobius"/>
    </source>
</evidence>
<dbReference type="Gene3D" id="3.40.630.10">
    <property type="entry name" value="Zn peptidases"/>
    <property type="match status" value="1"/>
</dbReference>
<keyword evidence="2" id="KW-0732">Signal</keyword>
<dbReference type="AlphaFoldDB" id="A0A7W9X0C1"/>
<evidence type="ECO:0000313" key="4">
    <source>
        <dbReference type="EMBL" id="MBB6134124.1"/>
    </source>
</evidence>
<feature type="transmembrane region" description="Helical" evidence="1">
    <location>
        <begin position="359"/>
        <end position="378"/>
    </location>
</feature>
<dbReference type="InterPro" id="IPR045175">
    <property type="entry name" value="M28_fam"/>
</dbReference>
<comment type="caution">
    <text evidence="4">The sequence shown here is derived from an EMBL/GenBank/DDBJ whole genome shotgun (WGS) entry which is preliminary data.</text>
</comment>
<feature type="transmembrane region" description="Helical" evidence="1">
    <location>
        <begin position="518"/>
        <end position="551"/>
    </location>
</feature>
<evidence type="ECO:0000259" key="3">
    <source>
        <dbReference type="Pfam" id="PF04389"/>
    </source>
</evidence>
<feature type="transmembrane region" description="Helical" evidence="1">
    <location>
        <begin position="480"/>
        <end position="498"/>
    </location>
</feature>